<protein>
    <submittedName>
        <fullName evidence="1">Periplasmic protein</fullName>
    </submittedName>
</protein>
<dbReference type="RefSeq" id="WP_038473502.1">
    <property type="nucleotide sequence ID" value="NZ_CP009451.1"/>
</dbReference>
<dbReference type="AlphaFoldDB" id="A0A089PUW8"/>
<evidence type="ECO:0000313" key="1">
    <source>
        <dbReference type="EMBL" id="AIR03793.1"/>
    </source>
</evidence>
<name>A0A089PUW8_9ENTR</name>
<organism evidence="1 2">
    <name type="scientific">Cedecea neteri</name>
    <dbReference type="NCBI Taxonomy" id="158822"/>
    <lineage>
        <taxon>Bacteria</taxon>
        <taxon>Pseudomonadati</taxon>
        <taxon>Pseudomonadota</taxon>
        <taxon>Gammaproteobacteria</taxon>
        <taxon>Enterobacterales</taxon>
        <taxon>Enterobacteriaceae</taxon>
        <taxon>Cedecea</taxon>
    </lineage>
</organism>
<dbReference type="EMBL" id="CP009451">
    <property type="protein sequence ID" value="AIR03793.1"/>
    <property type="molecule type" value="Genomic_DNA"/>
</dbReference>
<sequence>MFQLKPGSLAMVIGARTAAGRVNIGKAVELFGLCQPGERFVNPVTGVVTQLPLEANYPLWLVTGEVIAFDGRQGYAFVRAEHLMPLDKDFSPQEDELHLSY</sequence>
<dbReference type="OrthoDB" id="6566089at2"/>
<evidence type="ECO:0000313" key="2">
    <source>
        <dbReference type="Proteomes" id="UP000029481"/>
    </source>
</evidence>
<dbReference type="KEGG" id="cnt:JT31_03965"/>
<dbReference type="Proteomes" id="UP000029481">
    <property type="component" value="Chromosome"/>
</dbReference>
<proteinExistence type="predicted"/>
<reference evidence="1 2" key="1">
    <citation type="submission" date="2014-09" db="EMBL/GenBank/DDBJ databases">
        <title>Cedecea neteri SSMD04 Genome Sequencing.</title>
        <authorList>
            <person name="Tan J.-Y."/>
        </authorList>
    </citation>
    <scope>NUCLEOTIDE SEQUENCE [LARGE SCALE GENOMIC DNA]</scope>
    <source>
        <strain evidence="1 2">SSMD04</strain>
    </source>
</reference>
<gene>
    <name evidence="1" type="ORF">JT31_03965</name>
</gene>
<keyword evidence="2" id="KW-1185">Reference proteome</keyword>
<accession>A0A089PUW8</accession>